<feature type="compositionally biased region" description="Low complexity" evidence="1">
    <location>
        <begin position="386"/>
        <end position="399"/>
    </location>
</feature>
<proteinExistence type="predicted"/>
<dbReference type="RefSeq" id="XP_033680963.1">
    <property type="nucleotide sequence ID" value="XM_033827011.1"/>
</dbReference>
<keyword evidence="3" id="KW-1185">Reference proteome</keyword>
<evidence type="ECO:0000313" key="3">
    <source>
        <dbReference type="Proteomes" id="UP000800094"/>
    </source>
</evidence>
<feature type="compositionally biased region" description="Basic residues" evidence="1">
    <location>
        <begin position="160"/>
        <end position="169"/>
    </location>
</feature>
<feature type="region of interest" description="Disordered" evidence="1">
    <location>
        <begin position="306"/>
        <end position="420"/>
    </location>
</feature>
<feature type="compositionally biased region" description="Low complexity" evidence="1">
    <location>
        <begin position="408"/>
        <end position="418"/>
    </location>
</feature>
<feature type="compositionally biased region" description="Basic and acidic residues" evidence="1">
    <location>
        <begin position="673"/>
        <end position="682"/>
    </location>
</feature>
<feature type="compositionally biased region" description="Basic and acidic residues" evidence="1">
    <location>
        <begin position="596"/>
        <end position="613"/>
    </location>
</feature>
<feature type="compositionally biased region" description="Basic and acidic residues" evidence="1">
    <location>
        <begin position="170"/>
        <end position="181"/>
    </location>
</feature>
<dbReference type="Proteomes" id="UP000800094">
    <property type="component" value="Unassembled WGS sequence"/>
</dbReference>
<feature type="compositionally biased region" description="Polar residues" evidence="1">
    <location>
        <begin position="623"/>
        <end position="632"/>
    </location>
</feature>
<feature type="region of interest" description="Disordered" evidence="1">
    <location>
        <begin position="1"/>
        <end position="76"/>
    </location>
</feature>
<reference evidence="2" key="1">
    <citation type="journal article" date="2020" name="Stud. Mycol.">
        <title>101 Dothideomycetes genomes: a test case for predicting lifestyles and emergence of pathogens.</title>
        <authorList>
            <person name="Haridas S."/>
            <person name="Albert R."/>
            <person name="Binder M."/>
            <person name="Bloem J."/>
            <person name="Labutti K."/>
            <person name="Salamov A."/>
            <person name="Andreopoulos B."/>
            <person name="Baker S."/>
            <person name="Barry K."/>
            <person name="Bills G."/>
            <person name="Bluhm B."/>
            <person name="Cannon C."/>
            <person name="Castanera R."/>
            <person name="Culley D."/>
            <person name="Daum C."/>
            <person name="Ezra D."/>
            <person name="Gonzalez J."/>
            <person name="Henrissat B."/>
            <person name="Kuo A."/>
            <person name="Liang C."/>
            <person name="Lipzen A."/>
            <person name="Lutzoni F."/>
            <person name="Magnuson J."/>
            <person name="Mondo S."/>
            <person name="Nolan M."/>
            <person name="Ohm R."/>
            <person name="Pangilinan J."/>
            <person name="Park H.-J."/>
            <person name="Ramirez L."/>
            <person name="Alfaro M."/>
            <person name="Sun H."/>
            <person name="Tritt A."/>
            <person name="Yoshinaga Y."/>
            <person name="Zwiers L.-H."/>
            <person name="Turgeon B."/>
            <person name="Goodwin S."/>
            <person name="Spatafora J."/>
            <person name="Crous P."/>
            <person name="Grigoriev I."/>
        </authorList>
    </citation>
    <scope>NUCLEOTIDE SEQUENCE</scope>
    <source>
        <strain evidence="2">CBS 122368</strain>
    </source>
</reference>
<dbReference type="AlphaFoldDB" id="A0A6A6I6V4"/>
<feature type="region of interest" description="Disordered" evidence="1">
    <location>
        <begin position="131"/>
        <end position="218"/>
    </location>
</feature>
<feature type="region of interest" description="Disordered" evidence="1">
    <location>
        <begin position="596"/>
        <end position="694"/>
    </location>
</feature>
<accession>A0A6A6I6V4</accession>
<feature type="compositionally biased region" description="Basic and acidic residues" evidence="1">
    <location>
        <begin position="315"/>
        <end position="326"/>
    </location>
</feature>
<dbReference type="GeneID" id="54580341"/>
<evidence type="ECO:0000256" key="1">
    <source>
        <dbReference type="SAM" id="MobiDB-lite"/>
    </source>
</evidence>
<dbReference type="OrthoDB" id="3796908at2759"/>
<feature type="compositionally biased region" description="Acidic residues" evidence="1">
    <location>
        <begin position="327"/>
        <end position="337"/>
    </location>
</feature>
<sequence>MRSLLKPFRGPWSSDGSVDARPARGSPSKLSVGPSDPNFAQQVFKSESPKYDSSDIYGASEPTGSPADADSEPNFQTQELGIAVLRRSASDIEYQIAETGTQAVEGGNSPHFTDDASDDLTNFFIAASDEAGMAQQENRDGVLRQPTQAVEDEDDVQVKRGARVNAPRRIKSEPRDEDYRTPHQRGPNHSGLERASDGLPGRLQGTTSTQHSTQGGPAGYYYGQMPGNEQAAAYGQTGMAMYGQPPMPDVPYQGTFNGPQQSAMYGQGIPPYSHDHYYGQMPDPHQYGYYPHGTYQAYSQPQASLYRSARATGKRKAEDEPVAHSDGDDDGSSDDEPLVTRTQRHHSILSHSNASNSGMGRSSPTAASGSLYQADAHGGASTNPRVPTKLKLTVKKPTLARPLPQPQPSQSSEQFSSSAADNNGISWKLPTYAVEPHTSGDGYPSVKVSLPGLVREELLLSADHAAQEIHLFKHLFLPGQQALATPDPQPTIAVLNFHTVCTLVLDAYDAYEIGDLEAHSRPQPPSAPEGAVGILDAREVSVDDIFFAAIDRWRAGMAGDHGKKNYALIRGIQEFCDIALDVIYYVHEHGLLREKEKQKMDGRVRKERSDKGVPRKPRGGGASQQPQAQTQVAKKAPGRPPKAEKAGAKKSAAAAGAGRGKVNTLQARKKAKKEPAKRERLGEVSVTKAPAKRK</sequence>
<dbReference type="EMBL" id="ML987199">
    <property type="protein sequence ID" value="KAF2245959.1"/>
    <property type="molecule type" value="Genomic_DNA"/>
</dbReference>
<protein>
    <submittedName>
        <fullName evidence="2">Uncharacterized protein</fullName>
    </submittedName>
</protein>
<feature type="compositionally biased region" description="Polar residues" evidence="1">
    <location>
        <begin position="349"/>
        <end position="371"/>
    </location>
</feature>
<organism evidence="2 3">
    <name type="scientific">Trematosphaeria pertusa</name>
    <dbReference type="NCBI Taxonomy" id="390896"/>
    <lineage>
        <taxon>Eukaryota</taxon>
        <taxon>Fungi</taxon>
        <taxon>Dikarya</taxon>
        <taxon>Ascomycota</taxon>
        <taxon>Pezizomycotina</taxon>
        <taxon>Dothideomycetes</taxon>
        <taxon>Pleosporomycetidae</taxon>
        <taxon>Pleosporales</taxon>
        <taxon>Massarineae</taxon>
        <taxon>Trematosphaeriaceae</taxon>
        <taxon>Trematosphaeria</taxon>
    </lineage>
</organism>
<name>A0A6A6I6V4_9PLEO</name>
<gene>
    <name evidence="2" type="ORF">BU26DRAFT_507622</name>
</gene>
<feature type="compositionally biased region" description="Low complexity" evidence="1">
    <location>
        <begin position="204"/>
        <end position="215"/>
    </location>
</feature>
<evidence type="ECO:0000313" key="2">
    <source>
        <dbReference type="EMBL" id="KAF2245959.1"/>
    </source>
</evidence>